<evidence type="ECO:0000313" key="2">
    <source>
        <dbReference type="Proteomes" id="UP000276829"/>
    </source>
</evidence>
<dbReference type="Proteomes" id="UP000276829">
    <property type="component" value="Unassembled WGS sequence"/>
</dbReference>
<dbReference type="AlphaFoldDB" id="A0A3M3FLN5"/>
<reference evidence="1 2" key="1">
    <citation type="submission" date="2018-08" db="EMBL/GenBank/DDBJ databases">
        <title>Recombination of ecologically and evolutionarily significant loci maintains genetic cohesion in the Pseudomonas syringae species complex.</title>
        <authorList>
            <person name="Dillon M."/>
            <person name="Thakur S."/>
            <person name="Almeida R.N.D."/>
            <person name="Weir B.S."/>
            <person name="Guttman D.S."/>
        </authorList>
    </citation>
    <scope>NUCLEOTIDE SEQUENCE [LARGE SCALE GENOMIC DNA]</scope>
    <source>
        <strain evidence="1 2">ICMP 4324</strain>
    </source>
</reference>
<evidence type="ECO:0000313" key="1">
    <source>
        <dbReference type="EMBL" id="RMM62810.1"/>
    </source>
</evidence>
<protein>
    <submittedName>
        <fullName evidence="1">Uncharacterized protein</fullName>
    </submittedName>
</protein>
<dbReference type="RefSeq" id="WP_116892820.1">
    <property type="nucleotide sequence ID" value="NZ_RBON01000296.1"/>
</dbReference>
<sequence length="139" mass="16163">MKIVVPSIEDQQEVIFQQGIKDGIKQLEMNLRAKRYSPQTQIDDSIYRRDHLLRENEGWQAPEPELVKAYFRHFQDLFPVYGTDAKLAMLLGIHGSGNDRRIRAFKDGSKKTPYGIWRRFLVLTGRVPQDIIPVLGILR</sequence>
<accession>A0A3M3FLN5</accession>
<name>A0A3M3FLN5_PSESG</name>
<gene>
    <name evidence="1" type="ORF">ALQ73_200152</name>
</gene>
<proteinExistence type="predicted"/>
<dbReference type="EMBL" id="RBON01000296">
    <property type="protein sequence ID" value="RMM62810.1"/>
    <property type="molecule type" value="Genomic_DNA"/>
</dbReference>
<comment type="caution">
    <text evidence="1">The sequence shown here is derived from an EMBL/GenBank/DDBJ whole genome shotgun (WGS) entry which is preliminary data.</text>
</comment>
<organism evidence="1 2">
    <name type="scientific">Pseudomonas savastanoi pv. glycinea</name>
    <name type="common">Pseudomonas syringae pv. glycinea</name>
    <dbReference type="NCBI Taxonomy" id="318"/>
    <lineage>
        <taxon>Bacteria</taxon>
        <taxon>Pseudomonadati</taxon>
        <taxon>Pseudomonadota</taxon>
        <taxon>Gammaproteobacteria</taxon>
        <taxon>Pseudomonadales</taxon>
        <taxon>Pseudomonadaceae</taxon>
        <taxon>Pseudomonas</taxon>
    </lineage>
</organism>